<dbReference type="GO" id="GO:0007099">
    <property type="term" value="P:centriole replication"/>
    <property type="evidence" value="ECO:0007669"/>
    <property type="project" value="TreeGrafter"/>
</dbReference>
<accession>H2ZPS0</accession>
<reference evidence="6" key="2">
    <citation type="submission" date="2025-08" db="UniProtKB">
        <authorList>
            <consortium name="Ensembl"/>
        </authorList>
    </citation>
    <scope>IDENTIFICATION</scope>
</reference>
<dbReference type="GO" id="GO:0098535">
    <property type="term" value="P:de novo centriole assembly involved in multi-ciliated epithelial cell differentiation"/>
    <property type="evidence" value="ECO:0007669"/>
    <property type="project" value="TreeGrafter"/>
</dbReference>
<dbReference type="PANTHER" id="PTHR18875">
    <property type="entry name" value="SARCOMA ANTIGEN NY-SAR-24/CYTOSKELETAL PROTEIN SOJO"/>
    <property type="match status" value="1"/>
</dbReference>
<name>H2ZPS0_CIOSA</name>
<reference evidence="6" key="3">
    <citation type="submission" date="2025-09" db="UniProtKB">
        <authorList>
            <consortium name="Ensembl"/>
        </authorList>
    </citation>
    <scope>IDENTIFICATION</scope>
</reference>
<proteinExistence type="predicted"/>
<evidence type="ECO:0000256" key="1">
    <source>
        <dbReference type="ARBA" id="ARBA00004496"/>
    </source>
</evidence>
<dbReference type="STRING" id="51511.ENSCSAVP00000019586"/>
<dbReference type="Pfam" id="PF17045">
    <property type="entry name" value="CEP63"/>
    <property type="match status" value="1"/>
</dbReference>
<dbReference type="HOGENOM" id="CLU_171195_0_0_1"/>
<comment type="subcellular location">
    <subcellularLocation>
        <location evidence="1">Cytoplasm</location>
    </subcellularLocation>
</comment>
<dbReference type="PANTHER" id="PTHR18875:SF3">
    <property type="entry name" value="CENTROSOMAL PROTEIN OF 63 KDA"/>
    <property type="match status" value="1"/>
</dbReference>
<dbReference type="OMA" id="EEVQICP"/>
<dbReference type="InParanoid" id="H2ZPS0"/>
<feature type="domain" description="CEP63/Deup1 N-terminal" evidence="5">
    <location>
        <begin position="19"/>
        <end position="112"/>
    </location>
</feature>
<dbReference type="GO" id="GO:0005737">
    <property type="term" value="C:cytoplasm"/>
    <property type="evidence" value="ECO:0007669"/>
    <property type="project" value="UniProtKB-SubCell"/>
</dbReference>
<evidence type="ECO:0000256" key="2">
    <source>
        <dbReference type="ARBA" id="ARBA00022490"/>
    </source>
</evidence>
<dbReference type="GO" id="GO:0005814">
    <property type="term" value="C:centriole"/>
    <property type="evidence" value="ECO:0007669"/>
    <property type="project" value="TreeGrafter"/>
</dbReference>
<evidence type="ECO:0000313" key="6">
    <source>
        <dbReference type="Ensembl" id="ENSCSAVP00000019586.1"/>
    </source>
</evidence>
<organism evidence="6 7">
    <name type="scientific">Ciona savignyi</name>
    <name type="common">Pacific transparent sea squirt</name>
    <dbReference type="NCBI Taxonomy" id="51511"/>
    <lineage>
        <taxon>Eukaryota</taxon>
        <taxon>Metazoa</taxon>
        <taxon>Chordata</taxon>
        <taxon>Tunicata</taxon>
        <taxon>Ascidiacea</taxon>
        <taxon>Phlebobranchia</taxon>
        <taxon>Cionidae</taxon>
        <taxon>Ciona</taxon>
    </lineage>
</organism>
<keyword evidence="3 4" id="KW-0175">Coiled coil</keyword>
<evidence type="ECO:0000313" key="7">
    <source>
        <dbReference type="Proteomes" id="UP000007875"/>
    </source>
</evidence>
<dbReference type="InterPro" id="IPR031470">
    <property type="entry name" value="CEP63/Deup1_N"/>
</dbReference>
<evidence type="ECO:0000259" key="5">
    <source>
        <dbReference type="Pfam" id="PF17045"/>
    </source>
</evidence>
<feature type="coiled-coil region" evidence="4">
    <location>
        <begin position="62"/>
        <end position="89"/>
    </location>
</feature>
<keyword evidence="2" id="KW-0963">Cytoplasm</keyword>
<dbReference type="GeneTree" id="ENSGT00940000153190"/>
<dbReference type="eggNOG" id="ENOG502QRBJ">
    <property type="taxonomic scope" value="Eukaryota"/>
</dbReference>
<sequence>MDKTIWDCLEKQTEGGTLLTSCGAELQELMRQIDIMVRNKKMEWESELIASQDSLAVRDQELSRARAVLDQKQQEIGVLKDQLESYESGQSSLASQYELQLNNLKSQLRNLKV</sequence>
<evidence type="ECO:0000256" key="3">
    <source>
        <dbReference type="ARBA" id="ARBA00023054"/>
    </source>
</evidence>
<keyword evidence="7" id="KW-1185">Reference proteome</keyword>
<protein>
    <recommendedName>
        <fullName evidence="5">CEP63/Deup1 N-terminal domain-containing protein</fullName>
    </recommendedName>
</protein>
<reference evidence="7" key="1">
    <citation type="submission" date="2003-08" db="EMBL/GenBank/DDBJ databases">
        <authorList>
            <person name="Birren B."/>
            <person name="Nusbaum C."/>
            <person name="Abebe A."/>
            <person name="Abouelleil A."/>
            <person name="Adekoya E."/>
            <person name="Ait-zahra M."/>
            <person name="Allen N."/>
            <person name="Allen T."/>
            <person name="An P."/>
            <person name="Anderson M."/>
            <person name="Anderson S."/>
            <person name="Arachchi H."/>
            <person name="Armbruster J."/>
            <person name="Bachantsang P."/>
            <person name="Baldwin J."/>
            <person name="Barry A."/>
            <person name="Bayul T."/>
            <person name="Blitshsteyn B."/>
            <person name="Bloom T."/>
            <person name="Blye J."/>
            <person name="Boguslavskiy L."/>
            <person name="Borowsky M."/>
            <person name="Boukhgalter B."/>
            <person name="Brunache A."/>
            <person name="Butler J."/>
            <person name="Calixte N."/>
            <person name="Calvo S."/>
            <person name="Camarata J."/>
            <person name="Campo K."/>
            <person name="Chang J."/>
            <person name="Cheshatsang Y."/>
            <person name="Citroen M."/>
            <person name="Collymore A."/>
            <person name="Considine T."/>
            <person name="Cook A."/>
            <person name="Cooke P."/>
            <person name="Corum B."/>
            <person name="Cuomo C."/>
            <person name="David R."/>
            <person name="Dawoe T."/>
            <person name="Degray S."/>
            <person name="Dodge S."/>
            <person name="Dooley K."/>
            <person name="Dorje P."/>
            <person name="Dorjee K."/>
            <person name="Dorris L."/>
            <person name="Duffey N."/>
            <person name="Dupes A."/>
            <person name="Elkins T."/>
            <person name="Engels R."/>
            <person name="Erickson J."/>
            <person name="Farina A."/>
            <person name="Faro S."/>
            <person name="Ferreira P."/>
            <person name="Fischer H."/>
            <person name="Fitzgerald M."/>
            <person name="Foley K."/>
            <person name="Gage D."/>
            <person name="Galagan J."/>
            <person name="Gearin G."/>
            <person name="Gnerre S."/>
            <person name="Gnirke A."/>
            <person name="Goyette A."/>
            <person name="Graham J."/>
            <person name="Grandbois E."/>
            <person name="Gyaltsen K."/>
            <person name="Hafez N."/>
            <person name="Hagopian D."/>
            <person name="Hagos B."/>
            <person name="Hall J."/>
            <person name="Hatcher B."/>
            <person name="Heller A."/>
            <person name="Higgins H."/>
            <person name="Honan T."/>
            <person name="Horn A."/>
            <person name="Houde N."/>
            <person name="Hughes L."/>
            <person name="Hulme W."/>
            <person name="Husby E."/>
            <person name="Iliev I."/>
            <person name="Jaffe D."/>
            <person name="Jones C."/>
            <person name="Kamal M."/>
            <person name="Kamat A."/>
            <person name="Kamvysselis M."/>
            <person name="Karlsson E."/>
            <person name="Kells C."/>
            <person name="Kieu A."/>
            <person name="Kisner P."/>
            <person name="Kodira C."/>
            <person name="Kulbokas E."/>
            <person name="Labutti K."/>
            <person name="Lama D."/>
            <person name="Landers T."/>
            <person name="Leger J."/>
            <person name="Levine S."/>
            <person name="Lewis D."/>
            <person name="Lewis T."/>
            <person name="Lindblad-toh K."/>
            <person name="Liu X."/>
            <person name="Lokyitsang T."/>
            <person name="Lokyitsang Y."/>
            <person name="Lucien O."/>
            <person name="Lui A."/>
            <person name="Ma L.J."/>
            <person name="Mabbitt R."/>
            <person name="Macdonald J."/>
            <person name="Maclean C."/>
            <person name="Major J."/>
            <person name="Manning J."/>
            <person name="Marabella R."/>
            <person name="Maru K."/>
            <person name="Matthews C."/>
            <person name="Mauceli E."/>
            <person name="Mccarthy M."/>
            <person name="Mcdonough S."/>
            <person name="Mcghee T."/>
            <person name="Meldrim J."/>
            <person name="Meneus L."/>
            <person name="Mesirov J."/>
            <person name="Mihalev A."/>
            <person name="Mihova T."/>
            <person name="Mikkelsen T."/>
            <person name="Mlenga V."/>
            <person name="Moru K."/>
            <person name="Mozes J."/>
            <person name="Mulrain L."/>
            <person name="Munson G."/>
            <person name="Naylor J."/>
            <person name="Newes C."/>
            <person name="Nguyen C."/>
            <person name="Nguyen N."/>
            <person name="Nguyen T."/>
            <person name="Nicol R."/>
            <person name="Nielsen C."/>
            <person name="Nizzari M."/>
            <person name="Norbu C."/>
            <person name="Norbu N."/>
            <person name="O'donnell P."/>
            <person name="Okoawo O."/>
            <person name="O'leary S."/>
            <person name="Omotosho B."/>
            <person name="O'neill K."/>
            <person name="Osman S."/>
            <person name="Parker S."/>
            <person name="Perrin D."/>
            <person name="Phunkhang P."/>
            <person name="Piqani B."/>
            <person name="Purcell S."/>
            <person name="Rachupka T."/>
            <person name="Ramasamy U."/>
            <person name="Rameau R."/>
            <person name="Ray V."/>
            <person name="Raymond C."/>
            <person name="Retta R."/>
            <person name="Richardson S."/>
            <person name="Rise C."/>
            <person name="Rodriguez J."/>
            <person name="Rogers J."/>
            <person name="Rogov P."/>
            <person name="Rutman M."/>
            <person name="Schupbach R."/>
            <person name="Seaman C."/>
            <person name="Settipalli S."/>
            <person name="Sharpe T."/>
            <person name="Sheridan J."/>
            <person name="Sherpa N."/>
            <person name="Shi J."/>
            <person name="Smirnov S."/>
            <person name="Smith C."/>
            <person name="Sougnez C."/>
            <person name="Spencer B."/>
            <person name="Stalker J."/>
            <person name="Stange-thomann N."/>
            <person name="Stavropoulos S."/>
            <person name="Stetson K."/>
            <person name="Stone C."/>
            <person name="Stone S."/>
            <person name="Stubbs M."/>
            <person name="Talamas J."/>
            <person name="Tchuinga P."/>
            <person name="Tenzing P."/>
            <person name="Tesfaye S."/>
            <person name="Theodore J."/>
            <person name="Thoulutsang Y."/>
            <person name="Topham K."/>
            <person name="Towey S."/>
            <person name="Tsamla T."/>
            <person name="Tsomo N."/>
            <person name="Vallee D."/>
            <person name="Vassiliev H."/>
            <person name="Venkataraman V."/>
            <person name="Vinson J."/>
            <person name="Vo A."/>
            <person name="Wade C."/>
            <person name="Wang S."/>
            <person name="Wangchuk T."/>
            <person name="Wangdi T."/>
            <person name="Whittaker C."/>
            <person name="Wilkinson J."/>
            <person name="Wu Y."/>
            <person name="Wyman D."/>
            <person name="Yadav S."/>
            <person name="Yang S."/>
            <person name="Yang X."/>
            <person name="Yeager S."/>
            <person name="Yee E."/>
            <person name="Young G."/>
            <person name="Zainoun J."/>
            <person name="Zembeck L."/>
            <person name="Zimmer A."/>
            <person name="Zody M."/>
            <person name="Lander E."/>
        </authorList>
    </citation>
    <scope>NUCLEOTIDE SEQUENCE [LARGE SCALE GENOMIC DNA]</scope>
</reference>
<dbReference type="AlphaFoldDB" id="H2ZPS0"/>
<evidence type="ECO:0000256" key="4">
    <source>
        <dbReference type="SAM" id="Coils"/>
    </source>
</evidence>
<dbReference type="Ensembl" id="ENSCSAVT00000019798.1">
    <property type="protein sequence ID" value="ENSCSAVP00000019586.1"/>
    <property type="gene ID" value="ENSCSAVG00000011480.1"/>
</dbReference>
<dbReference type="Proteomes" id="UP000007875">
    <property type="component" value="Unassembled WGS sequence"/>
</dbReference>